<organism evidence="3 4">
    <name type="scientific">Roseomonas populi</name>
    <dbReference type="NCBI Taxonomy" id="3121582"/>
    <lineage>
        <taxon>Bacteria</taxon>
        <taxon>Pseudomonadati</taxon>
        <taxon>Pseudomonadota</taxon>
        <taxon>Alphaproteobacteria</taxon>
        <taxon>Acetobacterales</taxon>
        <taxon>Roseomonadaceae</taxon>
        <taxon>Roseomonas</taxon>
    </lineage>
</organism>
<dbReference type="EMBL" id="JANJOU010000020">
    <property type="protein sequence ID" value="MCR0984415.1"/>
    <property type="molecule type" value="Genomic_DNA"/>
</dbReference>
<feature type="signal peptide" evidence="2">
    <location>
        <begin position="1"/>
        <end position="30"/>
    </location>
</feature>
<sequence length="114" mass="11441">MITIASRAAAPIINGVGRLLFALALAGATAATTRADGLYIAGPTAFPAWTASDAARTPLAGSSVSQNLPRGGDDQYLAGPAALQAWPRTESRTPLAGDSAGKAGWNFDLTSQGG</sequence>
<evidence type="ECO:0000256" key="1">
    <source>
        <dbReference type="SAM" id="MobiDB-lite"/>
    </source>
</evidence>
<keyword evidence="4" id="KW-1185">Reference proteome</keyword>
<evidence type="ECO:0000256" key="2">
    <source>
        <dbReference type="SAM" id="SignalP"/>
    </source>
</evidence>
<feature type="region of interest" description="Disordered" evidence="1">
    <location>
        <begin position="60"/>
        <end position="114"/>
    </location>
</feature>
<accession>A0ABT1X8I3</accession>
<feature type="chain" id="PRO_5047215022" evidence="2">
    <location>
        <begin position="31"/>
        <end position="114"/>
    </location>
</feature>
<gene>
    <name evidence="3" type="ORF">NRP21_20365</name>
</gene>
<protein>
    <submittedName>
        <fullName evidence="3">Uncharacterized protein</fullName>
    </submittedName>
</protein>
<dbReference type="RefSeq" id="WP_257718066.1">
    <property type="nucleotide sequence ID" value="NZ_JANJOU010000020.1"/>
</dbReference>
<keyword evidence="2" id="KW-0732">Signal</keyword>
<dbReference type="Proteomes" id="UP001524642">
    <property type="component" value="Unassembled WGS sequence"/>
</dbReference>
<evidence type="ECO:0000313" key="3">
    <source>
        <dbReference type="EMBL" id="MCR0984415.1"/>
    </source>
</evidence>
<evidence type="ECO:0000313" key="4">
    <source>
        <dbReference type="Proteomes" id="UP001524642"/>
    </source>
</evidence>
<reference evidence="3 4" key="1">
    <citation type="submission" date="2022-06" db="EMBL/GenBank/DDBJ databases">
        <title>Roseomonas CN29.</title>
        <authorList>
            <person name="Cheng Y."/>
            <person name="He X."/>
        </authorList>
    </citation>
    <scope>NUCLEOTIDE SEQUENCE [LARGE SCALE GENOMIC DNA]</scope>
    <source>
        <strain evidence="3 4">CN29</strain>
    </source>
</reference>
<proteinExistence type="predicted"/>
<name>A0ABT1X8I3_9PROT</name>
<comment type="caution">
    <text evidence="3">The sequence shown here is derived from an EMBL/GenBank/DDBJ whole genome shotgun (WGS) entry which is preliminary data.</text>
</comment>